<proteinExistence type="predicted"/>
<dbReference type="Pfam" id="PF00651">
    <property type="entry name" value="BTB"/>
    <property type="match status" value="1"/>
</dbReference>
<keyword evidence="4" id="KW-1185">Reference proteome</keyword>
<dbReference type="Gene3D" id="3.30.710.10">
    <property type="entry name" value="Potassium Channel Kv1.1, Chain A"/>
    <property type="match status" value="2"/>
</dbReference>
<organism evidence="3 4">
    <name type="scientific">Trametes pubescens</name>
    <name type="common">White-rot fungus</name>
    <dbReference type="NCBI Taxonomy" id="154538"/>
    <lineage>
        <taxon>Eukaryota</taxon>
        <taxon>Fungi</taxon>
        <taxon>Dikarya</taxon>
        <taxon>Basidiomycota</taxon>
        <taxon>Agaricomycotina</taxon>
        <taxon>Agaricomycetes</taxon>
        <taxon>Polyporales</taxon>
        <taxon>Polyporaceae</taxon>
        <taxon>Trametes</taxon>
    </lineage>
</organism>
<dbReference type="PROSITE" id="PS50097">
    <property type="entry name" value="BTB"/>
    <property type="match status" value="1"/>
</dbReference>
<feature type="region of interest" description="Disordered" evidence="1">
    <location>
        <begin position="427"/>
        <end position="447"/>
    </location>
</feature>
<gene>
    <name evidence="3" type="ORF">TRAPUB_12592</name>
</gene>
<sequence length="447" mass="48296">MSANIEQEQPRSAQAPFDNPAADIVLRSSDTMDFRVRSAIVAEASEIFAGMFASPQPPRGASGVDDNADYVGDTPVVQLAEDAKTLDDLLRLCYPVQDPVVEDAQQLGRVLAAALKYAMEEAVAVMRAQLRALIRTNPFEGWVVACTFKLEEDAWRAAFTLCSAVRPFDNKAAALSRVSAGQYFRLRIFVDCNGTVGPTYTFAEPKHWDTGVNAPSPARPQASVPTRRSAVHFQTRPFADVVCRASDGEEFLSHRVYLAAASTVLRDRLLALAAEEPGPDTQTPSTAAGAHPQLPVFEFADTAGATLSVLLELCYPVRRGTLSPRSLGPLRDVCALVRAAEKYAIGGLLPFLHSVFLAQVPAAPLAAYLLASHAGLPATLVHHAEQRILRDARPPSAHGWFPEMEGMPASAYHSLVVKHERIKRPGLSEHVSCGPSAPCKRRRTGGD</sequence>
<evidence type="ECO:0000313" key="4">
    <source>
        <dbReference type="Proteomes" id="UP000184267"/>
    </source>
</evidence>
<dbReference type="AlphaFoldDB" id="A0A1M2VTL6"/>
<dbReference type="Proteomes" id="UP000184267">
    <property type="component" value="Unassembled WGS sequence"/>
</dbReference>
<reference evidence="3 4" key="1">
    <citation type="submission" date="2016-10" db="EMBL/GenBank/DDBJ databases">
        <title>Genome sequence of the basidiomycete white-rot fungus Trametes pubescens.</title>
        <authorList>
            <person name="Makela M.R."/>
            <person name="Granchi Z."/>
            <person name="Peng M."/>
            <person name="De Vries R.P."/>
            <person name="Grigoriev I."/>
            <person name="Riley R."/>
            <person name="Hilden K."/>
        </authorList>
    </citation>
    <scope>NUCLEOTIDE SEQUENCE [LARGE SCALE GENOMIC DNA]</scope>
    <source>
        <strain evidence="3 4">FBCC735</strain>
    </source>
</reference>
<dbReference type="OMA" id="GWFPEME"/>
<dbReference type="InterPro" id="IPR000210">
    <property type="entry name" value="BTB/POZ_dom"/>
</dbReference>
<dbReference type="InterPro" id="IPR011333">
    <property type="entry name" value="SKP1/BTB/POZ_sf"/>
</dbReference>
<comment type="caution">
    <text evidence="3">The sequence shown here is derived from an EMBL/GenBank/DDBJ whole genome shotgun (WGS) entry which is preliminary data.</text>
</comment>
<name>A0A1M2VTL6_TRAPU</name>
<dbReference type="EMBL" id="MNAD01000712">
    <property type="protein sequence ID" value="OJT10908.1"/>
    <property type="molecule type" value="Genomic_DNA"/>
</dbReference>
<protein>
    <recommendedName>
        <fullName evidence="2">BTB domain-containing protein</fullName>
    </recommendedName>
</protein>
<dbReference type="OrthoDB" id="3164835at2759"/>
<accession>A0A1M2VTL6</accession>
<dbReference type="CDD" id="cd18186">
    <property type="entry name" value="BTB_POZ_ZBTB_KLHL-like"/>
    <property type="match status" value="1"/>
</dbReference>
<dbReference type="STRING" id="154538.A0A1M2VTL6"/>
<evidence type="ECO:0000256" key="1">
    <source>
        <dbReference type="SAM" id="MobiDB-lite"/>
    </source>
</evidence>
<dbReference type="SMART" id="SM00225">
    <property type="entry name" value="BTB"/>
    <property type="match status" value="2"/>
</dbReference>
<feature type="domain" description="BTB" evidence="2">
    <location>
        <begin position="22"/>
        <end position="102"/>
    </location>
</feature>
<evidence type="ECO:0000259" key="2">
    <source>
        <dbReference type="PROSITE" id="PS50097"/>
    </source>
</evidence>
<evidence type="ECO:0000313" key="3">
    <source>
        <dbReference type="EMBL" id="OJT10908.1"/>
    </source>
</evidence>